<keyword evidence="1" id="KW-1133">Transmembrane helix</keyword>
<dbReference type="InterPro" id="IPR021676">
    <property type="entry name" value="DUF3262"/>
</dbReference>
<dbReference type="Proteomes" id="UP000308917">
    <property type="component" value="Unassembled WGS sequence"/>
</dbReference>
<accession>A0A4S8EUG8</accession>
<comment type="caution">
    <text evidence="2">The sequence shown here is derived from an EMBL/GenBank/DDBJ whole genome shotgun (WGS) entry which is preliminary data.</text>
</comment>
<organism evidence="2 3">
    <name type="scientific">Lampropedia puyangensis</name>
    <dbReference type="NCBI Taxonomy" id="1330072"/>
    <lineage>
        <taxon>Bacteria</taxon>
        <taxon>Pseudomonadati</taxon>
        <taxon>Pseudomonadota</taxon>
        <taxon>Betaproteobacteria</taxon>
        <taxon>Burkholderiales</taxon>
        <taxon>Comamonadaceae</taxon>
        <taxon>Lampropedia</taxon>
    </lineage>
</organism>
<keyword evidence="3" id="KW-1185">Reference proteome</keyword>
<evidence type="ECO:0000313" key="2">
    <source>
        <dbReference type="EMBL" id="THT98402.1"/>
    </source>
</evidence>
<dbReference type="Pfam" id="PF11660">
    <property type="entry name" value="DUF3262"/>
    <property type="match status" value="1"/>
</dbReference>
<dbReference type="AlphaFoldDB" id="A0A4S8EUG8"/>
<dbReference type="RefSeq" id="WP_136574474.1">
    <property type="nucleotide sequence ID" value="NZ_STFG01000021.1"/>
</dbReference>
<protein>
    <submittedName>
        <fullName evidence="2">DUF3262 family protein</fullName>
    </submittedName>
</protein>
<feature type="transmembrane region" description="Helical" evidence="1">
    <location>
        <begin position="56"/>
        <end position="75"/>
    </location>
</feature>
<sequence>MQHDAQSFSNASGIQADVLALTLQTIGAGVAILVFAWIVLHILSAYQEERIKSAEAFWNAIKATLVLMFVLLVIFT</sequence>
<evidence type="ECO:0000313" key="3">
    <source>
        <dbReference type="Proteomes" id="UP000308917"/>
    </source>
</evidence>
<gene>
    <name evidence="2" type="ORF">E9531_14405</name>
</gene>
<feature type="transmembrane region" description="Helical" evidence="1">
    <location>
        <begin position="20"/>
        <end position="44"/>
    </location>
</feature>
<evidence type="ECO:0000256" key="1">
    <source>
        <dbReference type="SAM" id="Phobius"/>
    </source>
</evidence>
<dbReference type="EMBL" id="STFG01000021">
    <property type="protein sequence ID" value="THT98402.1"/>
    <property type="molecule type" value="Genomic_DNA"/>
</dbReference>
<name>A0A4S8EUG8_9BURK</name>
<reference evidence="2 3" key="1">
    <citation type="journal article" date="2015" name="Antonie Van Leeuwenhoek">
        <title>Lampropedia puyangensis sp. nov., isolated from symptomatic bark of Populus ? euramericana canker and emended description of Lampropedia hyalina (Ehrenberg 1832) Lee et al. 2004.</title>
        <authorList>
            <person name="Li Y."/>
            <person name="Wang T."/>
            <person name="Piao C.G."/>
            <person name="Wang L.F."/>
            <person name="Tian G.Z."/>
            <person name="Zhu T.H."/>
            <person name="Guo M.W."/>
        </authorList>
    </citation>
    <scope>NUCLEOTIDE SEQUENCE [LARGE SCALE GENOMIC DNA]</scope>
    <source>
        <strain evidence="2 3">2-bin</strain>
    </source>
</reference>
<keyword evidence="1" id="KW-0472">Membrane</keyword>
<keyword evidence="1" id="KW-0812">Transmembrane</keyword>
<proteinExistence type="predicted"/>